<dbReference type="EMBL" id="QGMY01000008">
    <property type="protein sequence ID" value="PWR71602.1"/>
    <property type="molecule type" value="Genomic_DNA"/>
</dbReference>
<gene>
    <name evidence="1" type="ORF">DK846_12165</name>
</gene>
<evidence type="ECO:0000313" key="2">
    <source>
        <dbReference type="Proteomes" id="UP000245657"/>
    </source>
</evidence>
<dbReference type="InterPro" id="IPR012675">
    <property type="entry name" value="Beta-grasp_dom_sf"/>
</dbReference>
<dbReference type="OrthoDB" id="98357at2157"/>
<dbReference type="Gene3D" id="3.10.20.30">
    <property type="match status" value="1"/>
</dbReference>
<dbReference type="SUPFAM" id="SSF54285">
    <property type="entry name" value="MoaD/ThiS"/>
    <property type="match status" value="1"/>
</dbReference>
<dbReference type="Pfam" id="PF02597">
    <property type="entry name" value="ThiS"/>
    <property type="match status" value="1"/>
</dbReference>
<accession>A0A2V2MUI3</accession>
<reference evidence="1 2" key="1">
    <citation type="submission" date="2018-05" db="EMBL/GenBank/DDBJ databases">
        <title>Draft genome of Methanospirillum lacunae Ki8-1.</title>
        <authorList>
            <person name="Dueholm M.S."/>
            <person name="Nielsen P.H."/>
            <person name="Bakmann L.F."/>
            <person name="Otzen D.E."/>
        </authorList>
    </citation>
    <scope>NUCLEOTIDE SEQUENCE [LARGE SCALE GENOMIC DNA]</scope>
    <source>
        <strain evidence="1 2">Ki8-1</strain>
    </source>
</reference>
<dbReference type="RefSeq" id="WP_109969221.1">
    <property type="nucleotide sequence ID" value="NZ_CP176093.1"/>
</dbReference>
<name>A0A2V2MUI3_9EURY</name>
<dbReference type="GeneID" id="97550240"/>
<dbReference type="AlphaFoldDB" id="A0A2V2MUI3"/>
<dbReference type="InterPro" id="IPR003749">
    <property type="entry name" value="ThiS/MoaD-like"/>
</dbReference>
<dbReference type="Proteomes" id="UP000245657">
    <property type="component" value="Unassembled WGS sequence"/>
</dbReference>
<dbReference type="InterPro" id="IPR016155">
    <property type="entry name" value="Mopterin_synth/thiamin_S_b"/>
</dbReference>
<keyword evidence="2" id="KW-1185">Reference proteome</keyword>
<proteinExistence type="predicted"/>
<evidence type="ECO:0008006" key="3">
    <source>
        <dbReference type="Google" id="ProtNLM"/>
    </source>
</evidence>
<evidence type="ECO:0000313" key="1">
    <source>
        <dbReference type="EMBL" id="PWR71602.1"/>
    </source>
</evidence>
<sequence>MKITIICYARFRDIFGEETPVDLPESASILDAVRNLASTAGSDAELLLNSEGLIQEYVMMVYQGTRILPAEAGSITLTDGETITLFPPVSGG</sequence>
<protein>
    <recommendedName>
        <fullName evidence="3">Molybdopterin synthase sulfur carrier subunit</fullName>
    </recommendedName>
</protein>
<comment type="caution">
    <text evidence="1">The sequence shown here is derived from an EMBL/GenBank/DDBJ whole genome shotgun (WGS) entry which is preliminary data.</text>
</comment>
<organism evidence="1 2">
    <name type="scientific">Methanospirillum lacunae</name>
    <dbReference type="NCBI Taxonomy" id="668570"/>
    <lineage>
        <taxon>Archaea</taxon>
        <taxon>Methanobacteriati</taxon>
        <taxon>Methanobacteriota</taxon>
        <taxon>Stenosarchaea group</taxon>
        <taxon>Methanomicrobia</taxon>
        <taxon>Methanomicrobiales</taxon>
        <taxon>Methanospirillaceae</taxon>
        <taxon>Methanospirillum</taxon>
    </lineage>
</organism>
<dbReference type="CDD" id="cd17040">
    <property type="entry name" value="Ubl_MoaD_like"/>
    <property type="match status" value="1"/>
</dbReference>